<dbReference type="GeneID" id="64636052"/>
<dbReference type="InterPro" id="IPR050523">
    <property type="entry name" value="AKR_Detox_Biosynth"/>
</dbReference>
<accession>A0A9P7JAG3</accession>
<gene>
    <name evidence="5" type="ORF">BJ212DRAFT_1570026</name>
</gene>
<dbReference type="InterPro" id="IPR023210">
    <property type="entry name" value="NADP_OxRdtase_dom"/>
</dbReference>
<dbReference type="InterPro" id="IPR036812">
    <property type="entry name" value="NAD(P)_OxRdtase_dom_sf"/>
</dbReference>
<feature type="domain" description="NADP-dependent oxidoreductase" evidence="4">
    <location>
        <begin position="32"/>
        <end position="331"/>
    </location>
</feature>
<evidence type="ECO:0000256" key="2">
    <source>
        <dbReference type="ARBA" id="ARBA00038157"/>
    </source>
</evidence>
<sequence length="369" mass="41624">MSTALWVPIPKPSSRLARYRALSPHAGVHVSPLQLGAMSIGDKWEKFGMGSMDKTSSFKLLDAFYDAGGNFIDTANNYQDQSSEEIIGEWAEKRGIRDQLVIATKYTTNYQRGNDAIRQKVSYTGNNIKSMHLSVEASLKKLRTSYIDILYVHWWDWDTSVEEVMNGLHVLVQQGKVLYLRTSMLGIMEKTPFVVYQGAWNVMSRDFERDIIPMARSEGLALSPFNVLAGGKLRTDEEEERRRQTGEKGRTITDPSWERNETEKAVSAALEKVAKEVGAKHITAVAIAYLMQKTPYVFPIIGGRKVEQLEANLESLAISLTPEHMKYLESIVPFDPGFPSTFIQYNFLMGSTAYLEKQPQGRPIVPDID</sequence>
<evidence type="ECO:0000313" key="5">
    <source>
        <dbReference type="EMBL" id="KAG1810920.1"/>
    </source>
</evidence>
<dbReference type="RefSeq" id="XP_041189700.1">
    <property type="nucleotide sequence ID" value="XM_041342036.1"/>
</dbReference>
<dbReference type="OrthoDB" id="48988at2759"/>
<keyword evidence="1" id="KW-0560">Oxidoreductase</keyword>
<dbReference type="SUPFAM" id="SSF51430">
    <property type="entry name" value="NAD(P)-linked oxidoreductase"/>
    <property type="match status" value="1"/>
</dbReference>
<comment type="caution">
    <text evidence="5">The sequence shown here is derived from an EMBL/GenBank/DDBJ whole genome shotgun (WGS) entry which is preliminary data.</text>
</comment>
<evidence type="ECO:0000259" key="4">
    <source>
        <dbReference type="Pfam" id="PF00248"/>
    </source>
</evidence>
<comment type="similarity">
    <text evidence="2">Belongs to the aldo/keto reductase family. Aldo/keto reductase 2 subfamily.</text>
</comment>
<dbReference type="AlphaFoldDB" id="A0A9P7JAG3"/>
<dbReference type="PANTHER" id="PTHR43364:SF2">
    <property type="entry name" value="ARYL-ALCOHOL DEHYDROGENASE AAD10-RELATED"/>
    <property type="match status" value="1"/>
</dbReference>
<dbReference type="GO" id="GO:0016491">
    <property type="term" value="F:oxidoreductase activity"/>
    <property type="evidence" value="ECO:0007669"/>
    <property type="project" value="UniProtKB-KW"/>
</dbReference>
<evidence type="ECO:0000313" key="6">
    <source>
        <dbReference type="Proteomes" id="UP000807769"/>
    </source>
</evidence>
<organism evidence="5 6">
    <name type="scientific">Suillus subaureus</name>
    <dbReference type="NCBI Taxonomy" id="48587"/>
    <lineage>
        <taxon>Eukaryota</taxon>
        <taxon>Fungi</taxon>
        <taxon>Dikarya</taxon>
        <taxon>Basidiomycota</taxon>
        <taxon>Agaricomycotina</taxon>
        <taxon>Agaricomycetes</taxon>
        <taxon>Agaricomycetidae</taxon>
        <taxon>Boletales</taxon>
        <taxon>Suillineae</taxon>
        <taxon>Suillaceae</taxon>
        <taxon>Suillus</taxon>
    </lineage>
</organism>
<proteinExistence type="inferred from homology"/>
<dbReference type="EMBL" id="JABBWG010000031">
    <property type="protein sequence ID" value="KAG1810920.1"/>
    <property type="molecule type" value="Genomic_DNA"/>
</dbReference>
<protein>
    <submittedName>
        <fullName evidence="5">NADP-dependent oxidoreductase domain-containing protein</fullName>
    </submittedName>
</protein>
<keyword evidence="6" id="KW-1185">Reference proteome</keyword>
<dbReference type="Pfam" id="PF00248">
    <property type="entry name" value="Aldo_ket_red"/>
    <property type="match status" value="1"/>
</dbReference>
<reference evidence="5" key="1">
    <citation type="journal article" date="2020" name="New Phytol.">
        <title>Comparative genomics reveals dynamic genome evolution in host specialist ectomycorrhizal fungi.</title>
        <authorList>
            <person name="Lofgren L.A."/>
            <person name="Nguyen N.H."/>
            <person name="Vilgalys R."/>
            <person name="Ruytinx J."/>
            <person name="Liao H.L."/>
            <person name="Branco S."/>
            <person name="Kuo A."/>
            <person name="LaButti K."/>
            <person name="Lipzen A."/>
            <person name="Andreopoulos W."/>
            <person name="Pangilinan J."/>
            <person name="Riley R."/>
            <person name="Hundley H."/>
            <person name="Na H."/>
            <person name="Barry K."/>
            <person name="Grigoriev I.V."/>
            <person name="Stajich J.E."/>
            <person name="Kennedy P.G."/>
        </authorList>
    </citation>
    <scope>NUCLEOTIDE SEQUENCE</scope>
    <source>
        <strain evidence="5">MN1</strain>
    </source>
</reference>
<evidence type="ECO:0000256" key="3">
    <source>
        <dbReference type="SAM" id="MobiDB-lite"/>
    </source>
</evidence>
<dbReference type="Proteomes" id="UP000807769">
    <property type="component" value="Unassembled WGS sequence"/>
</dbReference>
<evidence type="ECO:0000256" key="1">
    <source>
        <dbReference type="ARBA" id="ARBA00023002"/>
    </source>
</evidence>
<feature type="region of interest" description="Disordered" evidence="3">
    <location>
        <begin position="235"/>
        <end position="258"/>
    </location>
</feature>
<name>A0A9P7JAG3_9AGAM</name>
<dbReference type="Gene3D" id="3.20.20.100">
    <property type="entry name" value="NADP-dependent oxidoreductase domain"/>
    <property type="match status" value="1"/>
</dbReference>
<feature type="compositionally biased region" description="Basic and acidic residues" evidence="3">
    <location>
        <begin position="240"/>
        <end position="258"/>
    </location>
</feature>
<dbReference type="PANTHER" id="PTHR43364">
    <property type="entry name" value="NADH-SPECIFIC METHYLGLYOXAL REDUCTASE-RELATED"/>
    <property type="match status" value="1"/>
</dbReference>